<reference evidence="2" key="1">
    <citation type="submission" date="2020-10" db="EMBL/GenBank/DDBJ databases">
        <authorList>
            <person name="Lu T."/>
            <person name="Wang Q."/>
            <person name="Han X."/>
        </authorList>
    </citation>
    <scope>NUCLEOTIDE SEQUENCE</scope>
    <source>
        <strain evidence="2">WQ 117</strain>
    </source>
</reference>
<accession>A0A8J7FN69</accession>
<keyword evidence="1" id="KW-0732">Signal</keyword>
<protein>
    <submittedName>
        <fullName evidence="2">Uncharacterized protein</fullName>
    </submittedName>
</protein>
<evidence type="ECO:0000313" key="3">
    <source>
        <dbReference type="Proteomes" id="UP000608754"/>
    </source>
</evidence>
<comment type="caution">
    <text evidence="2">The sequence shown here is derived from an EMBL/GenBank/DDBJ whole genome shotgun (WGS) entry which is preliminary data.</text>
</comment>
<keyword evidence="3" id="KW-1185">Reference proteome</keyword>
<dbReference type="EMBL" id="JADGIK010000001">
    <property type="protein sequence ID" value="MBF0596114.1"/>
    <property type="molecule type" value="Genomic_DNA"/>
</dbReference>
<gene>
    <name evidence="2" type="ORF">IM532_01310</name>
</gene>
<dbReference type="RefSeq" id="WP_194181643.1">
    <property type="nucleotide sequence ID" value="NZ_JADGIK010000001.1"/>
</dbReference>
<organism evidence="2 3">
    <name type="scientific">Faecalibacter rhinopitheci</name>
    <dbReference type="NCBI Taxonomy" id="2779678"/>
    <lineage>
        <taxon>Bacteria</taxon>
        <taxon>Pseudomonadati</taxon>
        <taxon>Bacteroidota</taxon>
        <taxon>Flavobacteriia</taxon>
        <taxon>Flavobacteriales</taxon>
        <taxon>Weeksellaceae</taxon>
        <taxon>Faecalibacter</taxon>
    </lineage>
</organism>
<sequence>MKNIYNFLPIFIVLNGAFLNAQIGINTTTAKSTLDVREVRTNNINDVTTPDGIIIPTLTKKELAAKENTVYSNQNIGVKVYVNEISGTIEGPSINQVININEKGFYYFSERLIWERLTNDVSNDAWVNNPAQSRIELGTNSLGNTRIANSNVVITDNGFLGINIVNPLKRIDINASTPNNPTDYIKLSNLKEISTTDVTSTLVIANNGYVYKNDVENLNGQIMRIPIVGFRKGGVNQNQRQGSLRLSFDNGTVSPACVTICNKNFINNIKGVTSNELLVNQSLQAGTGTNIRTTERVTLPKGTYKIQIRLVGHYISTFIPAPDPPVANQVYNAGTSILKLAIGNNEFSLTNYQDSTYGDDALTSILYTEFIVLEDDDPEKRTLDFLFDPVERDFKITASTAVNENTVNKSLVLIERIR</sequence>
<feature type="signal peptide" evidence="1">
    <location>
        <begin position="1"/>
        <end position="21"/>
    </location>
</feature>
<dbReference type="AlphaFoldDB" id="A0A8J7FN69"/>
<feature type="chain" id="PRO_5035318077" evidence="1">
    <location>
        <begin position="22"/>
        <end position="418"/>
    </location>
</feature>
<dbReference type="Proteomes" id="UP000608754">
    <property type="component" value="Unassembled WGS sequence"/>
</dbReference>
<evidence type="ECO:0000256" key="1">
    <source>
        <dbReference type="SAM" id="SignalP"/>
    </source>
</evidence>
<name>A0A8J7FN69_9FLAO</name>
<proteinExistence type="predicted"/>
<evidence type="ECO:0000313" key="2">
    <source>
        <dbReference type="EMBL" id="MBF0596114.1"/>
    </source>
</evidence>